<dbReference type="PANTHER" id="PTHR43775">
    <property type="entry name" value="FATTY ACID SYNTHASE"/>
    <property type="match status" value="1"/>
</dbReference>
<dbReference type="InterPro" id="IPR055123">
    <property type="entry name" value="SpnB-like_Rossmann"/>
</dbReference>
<dbReference type="Pfam" id="PF08659">
    <property type="entry name" value="KR"/>
    <property type="match status" value="1"/>
</dbReference>
<dbReference type="Gene3D" id="3.40.50.720">
    <property type="entry name" value="NAD(P)-binding Rossmann-like Domain"/>
    <property type="match status" value="1"/>
</dbReference>
<feature type="domain" description="Ketoreductase" evidence="2">
    <location>
        <begin position="88"/>
        <end position="259"/>
    </location>
</feature>
<dbReference type="CDD" id="cd08956">
    <property type="entry name" value="KR_3_FAS_SDR_x"/>
    <property type="match status" value="1"/>
</dbReference>
<accession>A0ABV8KYJ0</accession>
<keyword evidence="1" id="KW-0808">Transferase</keyword>
<dbReference type="Pfam" id="PF22953">
    <property type="entry name" value="SpnB_Rossmann"/>
    <property type="match status" value="1"/>
</dbReference>
<reference evidence="4" key="1">
    <citation type="journal article" date="2019" name="Int. J. Syst. Evol. Microbiol.">
        <title>The Global Catalogue of Microorganisms (GCM) 10K type strain sequencing project: providing services to taxonomists for standard genome sequencing and annotation.</title>
        <authorList>
            <consortium name="The Broad Institute Genomics Platform"/>
            <consortium name="The Broad Institute Genome Sequencing Center for Infectious Disease"/>
            <person name="Wu L."/>
            <person name="Ma J."/>
        </authorList>
    </citation>
    <scope>NUCLEOTIDE SEQUENCE [LARGE SCALE GENOMIC DNA]</scope>
    <source>
        <strain evidence="4">2902at01</strain>
    </source>
</reference>
<keyword evidence="4" id="KW-1185">Reference proteome</keyword>
<evidence type="ECO:0000313" key="3">
    <source>
        <dbReference type="EMBL" id="MFC4110942.1"/>
    </source>
</evidence>
<dbReference type="Proteomes" id="UP001595868">
    <property type="component" value="Unassembled WGS sequence"/>
</dbReference>
<dbReference type="RefSeq" id="WP_377553831.1">
    <property type="nucleotide sequence ID" value="NZ_JBHSBN010000114.1"/>
</dbReference>
<feature type="non-terminal residue" evidence="3">
    <location>
        <position position="316"/>
    </location>
</feature>
<comment type="caution">
    <text evidence="3">The sequence shown here is derived from an EMBL/GenBank/DDBJ whole genome shotgun (WGS) entry which is preliminary data.</text>
</comment>
<proteinExistence type="predicted"/>
<evidence type="ECO:0000313" key="4">
    <source>
        <dbReference type="Proteomes" id="UP001595868"/>
    </source>
</evidence>
<protein>
    <submittedName>
        <fullName evidence="3">Beta-ketoacyl reductase</fullName>
    </submittedName>
</protein>
<sequence>LVVVTRGAVAVTDTDDPDPDQGAVWGLIRSAQAEHPHRFTLLDTDQPHLPDPTTLTHHTELALRNNTLHTTHLTPHTPTTTTTPTLTGTILITGGTGALGTITTRHLATHHPHLHLVLASRQGTNAPTAPELTTLGADIRTCDITDPHQLQQLINTLPNLTAVIHTAGTLHDTPLHKLTPHNLHHTLQVKAHTAHHLHQLTQNHNLTHFITYSSLTGTIGNPGQTAYAAANAYLDTLTTHRHHHHQPATSIAWGPWHLTTGMTAHLTTTDHHRITTTGTTPLTTTHALQLLDQALTTTTPTLIAANLNPTALHRAR</sequence>
<dbReference type="SMART" id="SM00822">
    <property type="entry name" value="PKS_KR"/>
    <property type="match status" value="1"/>
</dbReference>
<dbReference type="InterPro" id="IPR050091">
    <property type="entry name" value="PKS_NRPS_Biosynth_Enz"/>
</dbReference>
<organism evidence="3 4">
    <name type="scientific">Micromonospora zhanjiangensis</name>
    <dbReference type="NCBI Taxonomy" id="1522057"/>
    <lineage>
        <taxon>Bacteria</taxon>
        <taxon>Bacillati</taxon>
        <taxon>Actinomycetota</taxon>
        <taxon>Actinomycetes</taxon>
        <taxon>Micromonosporales</taxon>
        <taxon>Micromonosporaceae</taxon>
        <taxon>Micromonospora</taxon>
    </lineage>
</organism>
<dbReference type="SUPFAM" id="SSF51735">
    <property type="entry name" value="NAD(P)-binding Rossmann-fold domains"/>
    <property type="match status" value="2"/>
</dbReference>
<feature type="non-terminal residue" evidence="3">
    <location>
        <position position="1"/>
    </location>
</feature>
<dbReference type="InterPro" id="IPR036291">
    <property type="entry name" value="NAD(P)-bd_dom_sf"/>
</dbReference>
<name>A0ABV8KYJ0_9ACTN</name>
<dbReference type="InterPro" id="IPR013968">
    <property type="entry name" value="PKS_KR"/>
</dbReference>
<evidence type="ECO:0000256" key="1">
    <source>
        <dbReference type="ARBA" id="ARBA00022679"/>
    </source>
</evidence>
<evidence type="ECO:0000259" key="2">
    <source>
        <dbReference type="SMART" id="SM00822"/>
    </source>
</evidence>
<gene>
    <name evidence="3" type="ORF">ACFOX0_34200</name>
</gene>
<dbReference type="PANTHER" id="PTHR43775:SF51">
    <property type="entry name" value="INACTIVE PHENOLPHTHIOCEROL SYNTHESIS POLYKETIDE SYNTHASE TYPE I PKS1-RELATED"/>
    <property type="match status" value="1"/>
</dbReference>
<dbReference type="InterPro" id="IPR057326">
    <property type="entry name" value="KR_dom"/>
</dbReference>
<dbReference type="EMBL" id="JBHSBN010000114">
    <property type="protein sequence ID" value="MFC4110942.1"/>
    <property type="molecule type" value="Genomic_DNA"/>
</dbReference>